<proteinExistence type="predicted"/>
<dbReference type="KEGG" id="dcb:C3Y92_01590"/>
<keyword evidence="2 4" id="KW-0472">Membrane</keyword>
<evidence type="ECO:0000256" key="2">
    <source>
        <dbReference type="ARBA" id="ARBA00023136"/>
    </source>
</evidence>
<dbReference type="SUPFAM" id="SSF53300">
    <property type="entry name" value="vWA-like"/>
    <property type="match status" value="1"/>
</dbReference>
<dbReference type="Gene3D" id="3.30.1330.60">
    <property type="entry name" value="OmpA-like domain"/>
    <property type="match status" value="1"/>
</dbReference>
<dbReference type="InterPro" id="IPR006690">
    <property type="entry name" value="OMPA-like_CS"/>
</dbReference>
<dbReference type="Pfam" id="PF00691">
    <property type="entry name" value="OmpA"/>
    <property type="match status" value="1"/>
</dbReference>
<protein>
    <recommendedName>
        <fullName evidence="10">OmpA-like domain-containing protein</fullName>
    </recommendedName>
</protein>
<evidence type="ECO:0000313" key="8">
    <source>
        <dbReference type="EMBL" id="QAZ66002.1"/>
    </source>
</evidence>
<dbReference type="PROSITE" id="PS01068">
    <property type="entry name" value="OMPA_1"/>
    <property type="match status" value="1"/>
</dbReference>
<evidence type="ECO:0000259" key="6">
    <source>
        <dbReference type="PROSITE" id="PS50234"/>
    </source>
</evidence>
<dbReference type="GO" id="GO:0009279">
    <property type="term" value="C:cell outer membrane"/>
    <property type="evidence" value="ECO:0007669"/>
    <property type="project" value="UniProtKB-SubCell"/>
</dbReference>
<gene>
    <name evidence="8" type="ORF">C3Y92_01590</name>
</gene>
<dbReference type="PROSITE" id="PS50234">
    <property type="entry name" value="VWFA"/>
    <property type="match status" value="1"/>
</dbReference>
<dbReference type="InterPro" id="IPR006664">
    <property type="entry name" value="OMP_bac"/>
</dbReference>
<keyword evidence="5" id="KW-0732">Signal</keyword>
<feature type="chain" id="PRO_5021030052" description="OmpA-like domain-containing protein" evidence="5">
    <location>
        <begin position="26"/>
        <end position="345"/>
    </location>
</feature>
<dbReference type="InterPro" id="IPR050330">
    <property type="entry name" value="Bact_OuterMem_StrucFunc"/>
</dbReference>
<dbReference type="CDD" id="cd07185">
    <property type="entry name" value="OmpA_C-like"/>
    <property type="match status" value="1"/>
</dbReference>
<evidence type="ECO:0008006" key="10">
    <source>
        <dbReference type="Google" id="ProtNLM"/>
    </source>
</evidence>
<name>A0A4V0YQE3_9BACT</name>
<evidence type="ECO:0000256" key="5">
    <source>
        <dbReference type="SAM" id="SignalP"/>
    </source>
</evidence>
<feature type="domain" description="VWFA" evidence="6">
    <location>
        <begin position="34"/>
        <end position="234"/>
    </location>
</feature>
<sequence length="345" mass="38260">MNKKLQVVLVALVALLLGFSGPAMAKKQVPKVDNFIYFIDHSSSMAFSYKGQRYVQFGGVSKIMMAKSLARELNKMTPELGYKAGLYTFAPYKEYAAMAPYKQATMAAAVEKINTDYTVYGRMTPMGKGLEDLDKLPVSTLSGKTGVFIFSDGDSNCGVDPVAVAQSLKAKYGDNLCFYVVDLSDNKHGQQVLKAIAALGKCNCIELGEELLRNEAAREKFLECALYEWIEDEIVVFRSIYFDFDKYNIKPEFVPVLEEGTAIIKSKTGMKVILEGHTDSIGSEQYNMKLGQRRADSVKAFFVKKGIDASRIETISFGESDPVATNKTAQGRALNRRCVIKFKSM</sequence>
<evidence type="ECO:0000256" key="3">
    <source>
        <dbReference type="ARBA" id="ARBA00023237"/>
    </source>
</evidence>
<dbReference type="SUPFAM" id="SSF103088">
    <property type="entry name" value="OmpA-like"/>
    <property type="match status" value="1"/>
</dbReference>
<dbReference type="PROSITE" id="PS51123">
    <property type="entry name" value="OMPA_2"/>
    <property type="match status" value="1"/>
</dbReference>
<keyword evidence="3" id="KW-0998">Cell outer membrane</keyword>
<dbReference type="EMBL" id="CP026538">
    <property type="protein sequence ID" value="QAZ66002.1"/>
    <property type="molecule type" value="Genomic_DNA"/>
</dbReference>
<dbReference type="InterPro" id="IPR036737">
    <property type="entry name" value="OmpA-like_sf"/>
</dbReference>
<dbReference type="AlphaFoldDB" id="A0A4V0YQE3"/>
<evidence type="ECO:0000313" key="9">
    <source>
        <dbReference type="Proteomes" id="UP000293296"/>
    </source>
</evidence>
<dbReference type="RefSeq" id="WP_129348860.1">
    <property type="nucleotide sequence ID" value="NZ_CP026538.1"/>
</dbReference>
<dbReference type="InterPro" id="IPR006665">
    <property type="entry name" value="OmpA-like"/>
</dbReference>
<dbReference type="Gene3D" id="3.40.50.410">
    <property type="entry name" value="von Willebrand factor, type A domain"/>
    <property type="match status" value="1"/>
</dbReference>
<accession>A0A4V0YQE3</accession>
<feature type="domain" description="OmpA-like" evidence="7">
    <location>
        <begin position="229"/>
        <end position="345"/>
    </location>
</feature>
<organism evidence="8 9">
    <name type="scientific">Solidesulfovibrio carbinolicus</name>
    <dbReference type="NCBI Taxonomy" id="296842"/>
    <lineage>
        <taxon>Bacteria</taxon>
        <taxon>Pseudomonadati</taxon>
        <taxon>Thermodesulfobacteriota</taxon>
        <taxon>Desulfovibrionia</taxon>
        <taxon>Desulfovibrionales</taxon>
        <taxon>Desulfovibrionaceae</taxon>
        <taxon>Solidesulfovibrio</taxon>
    </lineage>
</organism>
<evidence type="ECO:0000256" key="1">
    <source>
        <dbReference type="ARBA" id="ARBA00004442"/>
    </source>
</evidence>
<dbReference type="PRINTS" id="PR01021">
    <property type="entry name" value="OMPADOMAIN"/>
</dbReference>
<dbReference type="InterPro" id="IPR036465">
    <property type="entry name" value="vWFA_dom_sf"/>
</dbReference>
<dbReference type="Proteomes" id="UP000293296">
    <property type="component" value="Chromosome"/>
</dbReference>
<dbReference type="OrthoDB" id="9805566at2"/>
<comment type="subcellular location">
    <subcellularLocation>
        <location evidence="1">Cell outer membrane</location>
    </subcellularLocation>
</comment>
<feature type="signal peptide" evidence="5">
    <location>
        <begin position="1"/>
        <end position="25"/>
    </location>
</feature>
<dbReference type="InterPro" id="IPR002035">
    <property type="entry name" value="VWF_A"/>
</dbReference>
<evidence type="ECO:0000259" key="7">
    <source>
        <dbReference type="PROSITE" id="PS51123"/>
    </source>
</evidence>
<evidence type="ECO:0000256" key="4">
    <source>
        <dbReference type="PROSITE-ProRule" id="PRU00473"/>
    </source>
</evidence>
<dbReference type="PANTHER" id="PTHR30329">
    <property type="entry name" value="STATOR ELEMENT OF FLAGELLAR MOTOR COMPLEX"/>
    <property type="match status" value="1"/>
</dbReference>
<reference evidence="8 9" key="1">
    <citation type="submission" date="2018-02" db="EMBL/GenBank/DDBJ databases">
        <title>Genome sequence of Desulfovibrio carbinolicus DSM 3852.</title>
        <authorList>
            <person name="Wilbanks E."/>
            <person name="Skennerton C.T."/>
            <person name="Orphan V.J."/>
        </authorList>
    </citation>
    <scope>NUCLEOTIDE SEQUENCE [LARGE SCALE GENOMIC DNA]</scope>
    <source>
        <strain evidence="8 9">DSM 3852</strain>
    </source>
</reference>
<dbReference type="PANTHER" id="PTHR30329:SF21">
    <property type="entry name" value="LIPOPROTEIN YIAD-RELATED"/>
    <property type="match status" value="1"/>
</dbReference>
<keyword evidence="9" id="KW-1185">Reference proteome</keyword>